<gene>
    <name evidence="3" type="ORF">XD92_0633</name>
</gene>
<feature type="signal peptide" evidence="2">
    <location>
        <begin position="1"/>
        <end position="20"/>
    </location>
</feature>
<name>A0A101HJE1_9BACT</name>
<sequence length="454" mass="50532">MKKLLLSGFAALLLVAGASAQEAGYDPVNAPFGHGEDSIRCRENLSLMQTAAKAEAYESALGPWNEAYENCPASSKNIYIYGPRIFKALYAAETSEAKKKEYLDKVMEIYDTRMKYFGHEDARGTILAYKTYDYMELMGEKTDQKVVYDWLGEAVNEMKEQMYPLDAYSYYMVASLSQYLTDNSKKDQYISDYFQVVEYVDQAIANYKAAGDQSNVDYLGMVKEGIVKAFVASGAGDCKTLNEYYADKVEPNKSDKAFLNEVLNALSSVGCSESDLYFTASEYLYILEPSASAALGLANKSLRDKDYDTAVKYYSEAAKLETDKIKSSDYMMQLAGIFSNQRNFVRARSAAYEALEYNPNNGEAYILIAQLYASSANNIFSEPEKAGLVYCAAVDKLQKARSVDPSVAGKANSLINRYSAAYMDTETAFMMGIKAGDTIHIPGWINESTTVRLR</sequence>
<dbReference type="InterPro" id="IPR011990">
    <property type="entry name" value="TPR-like_helical_dom_sf"/>
</dbReference>
<comment type="caution">
    <text evidence="3">The sequence shown here is derived from an EMBL/GenBank/DDBJ whole genome shotgun (WGS) entry which is preliminary data.</text>
</comment>
<accession>A0A101HJE1</accession>
<evidence type="ECO:0000256" key="2">
    <source>
        <dbReference type="SAM" id="SignalP"/>
    </source>
</evidence>
<dbReference type="PROSITE" id="PS50005">
    <property type="entry name" value="TPR"/>
    <property type="match status" value="1"/>
</dbReference>
<dbReference type="AlphaFoldDB" id="A0A101HJE1"/>
<dbReference type="InterPro" id="IPR019734">
    <property type="entry name" value="TPR_rpt"/>
</dbReference>
<dbReference type="SUPFAM" id="SSF48452">
    <property type="entry name" value="TPR-like"/>
    <property type="match status" value="1"/>
</dbReference>
<dbReference type="EMBL" id="LGGN01000094">
    <property type="protein sequence ID" value="KUK77945.1"/>
    <property type="molecule type" value="Genomic_DNA"/>
</dbReference>
<dbReference type="STRING" id="1123008.GCA_000380985_03382"/>
<evidence type="ECO:0000256" key="1">
    <source>
        <dbReference type="PROSITE-ProRule" id="PRU00339"/>
    </source>
</evidence>
<dbReference type="Gene3D" id="1.25.40.10">
    <property type="entry name" value="Tetratricopeptide repeat domain"/>
    <property type="match status" value="1"/>
</dbReference>
<dbReference type="Proteomes" id="UP000053860">
    <property type="component" value="Unassembled WGS sequence"/>
</dbReference>
<keyword evidence="2" id="KW-0732">Signal</keyword>
<keyword evidence="1" id="KW-0802">TPR repeat</keyword>
<feature type="repeat" description="TPR" evidence="1">
    <location>
        <begin position="291"/>
        <end position="324"/>
    </location>
</feature>
<reference evidence="4" key="1">
    <citation type="journal article" date="2015" name="MBio">
        <title>Genome-Resolved Metagenomic Analysis Reveals Roles for Candidate Phyla and Other Microbial Community Members in Biogeochemical Transformations in Oil Reservoirs.</title>
        <authorList>
            <person name="Hu P."/>
            <person name="Tom L."/>
            <person name="Singh A."/>
            <person name="Thomas B.C."/>
            <person name="Baker B.J."/>
            <person name="Piceno Y.M."/>
            <person name="Andersen G.L."/>
            <person name="Banfield J.F."/>
        </authorList>
    </citation>
    <scope>NUCLEOTIDE SEQUENCE [LARGE SCALE GENOMIC DNA]</scope>
</reference>
<proteinExistence type="predicted"/>
<feature type="chain" id="PRO_5007096942" evidence="2">
    <location>
        <begin position="21"/>
        <end position="454"/>
    </location>
</feature>
<protein>
    <submittedName>
        <fullName evidence="3">Tetratricopeptide repeat protein</fullName>
    </submittedName>
</protein>
<evidence type="ECO:0000313" key="4">
    <source>
        <dbReference type="Proteomes" id="UP000053860"/>
    </source>
</evidence>
<evidence type="ECO:0000313" key="3">
    <source>
        <dbReference type="EMBL" id="KUK77945.1"/>
    </source>
</evidence>
<organism evidence="3 4">
    <name type="scientific">Proteiniphilum acetatigenes</name>
    <dbReference type="NCBI Taxonomy" id="294710"/>
    <lineage>
        <taxon>Bacteria</taxon>
        <taxon>Pseudomonadati</taxon>
        <taxon>Bacteroidota</taxon>
        <taxon>Bacteroidia</taxon>
        <taxon>Bacteroidales</taxon>
        <taxon>Dysgonomonadaceae</taxon>
        <taxon>Proteiniphilum</taxon>
    </lineage>
</organism>
<dbReference type="SMART" id="SM00028">
    <property type="entry name" value="TPR"/>
    <property type="match status" value="2"/>
</dbReference>